<evidence type="ECO:0000256" key="7">
    <source>
        <dbReference type="ARBA" id="ARBA00023136"/>
    </source>
</evidence>
<keyword evidence="3" id="KW-0997">Cell inner membrane</keyword>
<feature type="domain" description="Mechanosensitive ion channel MscS" evidence="10">
    <location>
        <begin position="182"/>
        <end position="250"/>
    </location>
</feature>
<dbReference type="RefSeq" id="WP_184092155.1">
    <property type="nucleotide sequence ID" value="NZ_AP023367.1"/>
</dbReference>
<dbReference type="Gene3D" id="2.30.30.60">
    <property type="match status" value="1"/>
</dbReference>
<evidence type="ECO:0000256" key="2">
    <source>
        <dbReference type="ARBA" id="ARBA00022475"/>
    </source>
</evidence>
<evidence type="ECO:0000256" key="6">
    <source>
        <dbReference type="ARBA" id="ARBA00023016"/>
    </source>
</evidence>
<keyword evidence="6" id="KW-0346">Stress response</keyword>
<dbReference type="FunFam" id="2.30.30.60:FF:000002">
    <property type="entry name" value="Mechanosensitive ion channel family protein"/>
    <property type="match status" value="1"/>
</dbReference>
<dbReference type="InterPro" id="IPR023408">
    <property type="entry name" value="MscS_beta-dom_sf"/>
</dbReference>
<dbReference type="InterPro" id="IPR010920">
    <property type="entry name" value="LSM_dom_sf"/>
</dbReference>
<evidence type="ECO:0000256" key="8">
    <source>
        <dbReference type="ARBA" id="ARBA00093630"/>
    </source>
</evidence>
<dbReference type="KEGG" id="acel:acsn021_43240"/>
<dbReference type="GO" id="GO:0008381">
    <property type="term" value="F:mechanosensitive monoatomic ion channel activity"/>
    <property type="evidence" value="ECO:0007669"/>
    <property type="project" value="InterPro"/>
</dbReference>
<evidence type="ECO:0000256" key="3">
    <source>
        <dbReference type="ARBA" id="ARBA00022519"/>
    </source>
</evidence>
<protein>
    <recommendedName>
        <fullName evidence="8">Mechanosensing system component YbdG</fullName>
    </recommendedName>
    <alternativeName>
        <fullName evidence="9">Mechanosensitive channel homolog YbdG</fullName>
    </alternativeName>
</protein>
<evidence type="ECO:0000256" key="4">
    <source>
        <dbReference type="ARBA" id="ARBA00022692"/>
    </source>
</evidence>
<comment type="subcellular location">
    <subcellularLocation>
        <location evidence="1">Cell inner membrane</location>
        <topology evidence="1">Multi-pass membrane protein</topology>
    </subcellularLocation>
</comment>
<sequence>MDYFKEVLLNKGLSDKVSGYLAGVIVIFLLLALVGVIQLIVKKVFLKILTHYINRNKFKWDNIMLNRKVFHRLADLIPAIIVNAFAPVFEQYSQSIRRLVMTYVFLVIVFIVNGVLDSVDDIYRTYAISKIRPIKGLLQIIKIIFYIIMGIVIMANLMGENPLVLLSGIGALTAVISLVFKDSILGFVAGIQLTSNQMLRIGDWIEMTKYGADGDVIEITLNTVKVQNFDKTIVTIPAYALVSDSFKNWRGMQEFGGRRIKRSLYIDMTSIGFCTEDMLKRFKKIQNLSDYIVKKEAEINNYNKKYRTEESMVNGRHLTNIGTFREYISCYLKSHSGINQDMTLMVRQLAPGEHGLPLEIYAFTKEVAWDYYEGVQSDIFDHLLAVAPEFGLRLFQYPTGYDIKSSVK</sequence>
<dbReference type="GO" id="GO:0071470">
    <property type="term" value="P:cellular response to osmotic stress"/>
    <property type="evidence" value="ECO:0007669"/>
    <property type="project" value="InterPro"/>
</dbReference>
<evidence type="ECO:0000256" key="9">
    <source>
        <dbReference type="ARBA" id="ARBA00093659"/>
    </source>
</evidence>
<dbReference type="Pfam" id="PF00924">
    <property type="entry name" value="MS_channel_2nd"/>
    <property type="match status" value="1"/>
</dbReference>
<keyword evidence="5" id="KW-1133">Transmembrane helix</keyword>
<gene>
    <name evidence="11" type="ORF">acsn021_43240</name>
</gene>
<accession>A0A6S6RCP0</accession>
<name>A0A6S6RCP0_9FIRM</name>
<evidence type="ECO:0000313" key="11">
    <source>
        <dbReference type="EMBL" id="BCJ96755.1"/>
    </source>
</evidence>
<dbReference type="AlphaFoldDB" id="A0A6S6RCP0"/>
<proteinExistence type="predicted"/>
<dbReference type="SUPFAM" id="SSF50182">
    <property type="entry name" value="Sm-like ribonucleoproteins"/>
    <property type="match status" value="1"/>
</dbReference>
<evidence type="ECO:0000256" key="5">
    <source>
        <dbReference type="ARBA" id="ARBA00022989"/>
    </source>
</evidence>
<dbReference type="Proteomes" id="UP000515561">
    <property type="component" value="Chromosome"/>
</dbReference>
<keyword evidence="7" id="KW-0472">Membrane</keyword>
<dbReference type="InterPro" id="IPR006685">
    <property type="entry name" value="MscS_channel_2nd"/>
</dbReference>
<keyword evidence="12" id="KW-1185">Reference proteome</keyword>
<evidence type="ECO:0000256" key="1">
    <source>
        <dbReference type="ARBA" id="ARBA00004429"/>
    </source>
</evidence>
<dbReference type="PANTHER" id="PTHR30414:SF0">
    <property type="entry name" value="MINICONDUCTANCE MECHANOSENSITIVE CHANNEL YBDG"/>
    <property type="match status" value="1"/>
</dbReference>
<evidence type="ECO:0000259" key="10">
    <source>
        <dbReference type="Pfam" id="PF00924"/>
    </source>
</evidence>
<evidence type="ECO:0000313" key="12">
    <source>
        <dbReference type="Proteomes" id="UP000515561"/>
    </source>
</evidence>
<dbReference type="InterPro" id="IPR030192">
    <property type="entry name" value="YbdG"/>
</dbReference>
<keyword evidence="4" id="KW-0812">Transmembrane</keyword>
<dbReference type="PANTHER" id="PTHR30414">
    <property type="entry name" value="MINICONDUCTANCE MECHANOSENSITIVE CHANNEL YBDG"/>
    <property type="match status" value="1"/>
</dbReference>
<keyword evidence="2" id="KW-1003">Cell membrane</keyword>
<organism evidence="11 12">
    <name type="scientific">Anaerocolumna cellulosilytica</name>
    <dbReference type="NCBI Taxonomy" id="433286"/>
    <lineage>
        <taxon>Bacteria</taxon>
        <taxon>Bacillati</taxon>
        <taxon>Bacillota</taxon>
        <taxon>Clostridia</taxon>
        <taxon>Lachnospirales</taxon>
        <taxon>Lachnospiraceae</taxon>
        <taxon>Anaerocolumna</taxon>
    </lineage>
</organism>
<dbReference type="EMBL" id="AP023367">
    <property type="protein sequence ID" value="BCJ96755.1"/>
    <property type="molecule type" value="Genomic_DNA"/>
</dbReference>
<reference evidence="11 12" key="1">
    <citation type="journal article" date="2016" name="Int. J. Syst. Evol. Microbiol.">
        <title>Descriptions of Anaerotaenia torta gen. nov., sp. nov. and Anaerocolumna cellulosilytica gen. nov., sp. nov. isolated from a methanogenic reactor of cattle waste.</title>
        <authorList>
            <person name="Uek A."/>
            <person name="Ohtaki Y."/>
            <person name="Kaku N."/>
            <person name="Ueki K."/>
        </authorList>
    </citation>
    <scope>NUCLEOTIDE SEQUENCE [LARGE SCALE GENOMIC DNA]</scope>
    <source>
        <strain evidence="11 12">SN021</strain>
    </source>
</reference>
<dbReference type="GO" id="GO:0005886">
    <property type="term" value="C:plasma membrane"/>
    <property type="evidence" value="ECO:0007669"/>
    <property type="project" value="UniProtKB-SubCell"/>
</dbReference>